<name>A0A0G0L3J4_9BACT</name>
<dbReference type="AlphaFoldDB" id="A0A0G0L3J4"/>
<dbReference type="EMBL" id="LBVN01000022">
    <property type="protein sequence ID" value="KKQ86548.1"/>
    <property type="molecule type" value="Genomic_DNA"/>
</dbReference>
<dbReference type="Proteomes" id="UP000033944">
    <property type="component" value="Unassembled WGS sequence"/>
</dbReference>
<evidence type="ECO:0000313" key="3">
    <source>
        <dbReference type="Proteomes" id="UP000033944"/>
    </source>
</evidence>
<organism evidence="2 3">
    <name type="scientific">Candidatus Woesebacteria bacterium GW2011_GWB1_38_8b</name>
    <dbReference type="NCBI Taxonomy" id="1618571"/>
    <lineage>
        <taxon>Bacteria</taxon>
        <taxon>Candidatus Woeseibacteriota</taxon>
    </lineage>
</organism>
<evidence type="ECO:0000313" key="2">
    <source>
        <dbReference type="EMBL" id="KKQ86548.1"/>
    </source>
</evidence>
<comment type="caution">
    <text evidence="2">The sequence shown here is derived from an EMBL/GenBank/DDBJ whole genome shotgun (WGS) entry which is preliminary data.</text>
</comment>
<accession>A0A0G0L3J4</accession>
<reference evidence="2 3" key="1">
    <citation type="journal article" date="2015" name="Nature">
        <title>rRNA introns, odd ribosomes, and small enigmatic genomes across a large radiation of phyla.</title>
        <authorList>
            <person name="Brown C.T."/>
            <person name="Hug L.A."/>
            <person name="Thomas B.C."/>
            <person name="Sharon I."/>
            <person name="Castelle C.J."/>
            <person name="Singh A."/>
            <person name="Wilkins M.J."/>
            <person name="Williams K.H."/>
            <person name="Banfield J.F."/>
        </authorList>
    </citation>
    <scope>NUCLEOTIDE SEQUENCE [LARGE SCALE GENOMIC DNA]</scope>
</reference>
<proteinExistence type="predicted"/>
<evidence type="ECO:0000256" key="1">
    <source>
        <dbReference type="SAM" id="MobiDB-lite"/>
    </source>
</evidence>
<gene>
    <name evidence="2" type="ORF">UT10_C0022G0009</name>
</gene>
<feature type="region of interest" description="Disordered" evidence="1">
    <location>
        <begin position="47"/>
        <end position="74"/>
    </location>
</feature>
<sequence length="74" mass="8201">MEKGKKQLSLNEIAQLLNISPSAARAIGRGPLLHQLGDLLGHNTTRCEDASSTYQPTEDLEKDFSGPIDRLRKR</sequence>
<protein>
    <submittedName>
        <fullName evidence="2">Uncharacterized protein</fullName>
    </submittedName>
</protein>